<dbReference type="PROSITE" id="PS00122">
    <property type="entry name" value="CARBOXYLESTERASE_B_1"/>
    <property type="match status" value="1"/>
</dbReference>
<dbReference type="SUPFAM" id="SSF53474">
    <property type="entry name" value="alpha/beta-Hydrolases"/>
    <property type="match status" value="1"/>
</dbReference>
<reference evidence="5" key="1">
    <citation type="journal article" date="2020" name="Stud. Mycol.">
        <title>101 Dothideomycetes genomes: a test case for predicting lifestyles and emergence of pathogens.</title>
        <authorList>
            <person name="Haridas S."/>
            <person name="Albert R."/>
            <person name="Binder M."/>
            <person name="Bloem J."/>
            <person name="Labutti K."/>
            <person name="Salamov A."/>
            <person name="Andreopoulos B."/>
            <person name="Baker S."/>
            <person name="Barry K."/>
            <person name="Bills G."/>
            <person name="Bluhm B."/>
            <person name="Cannon C."/>
            <person name="Castanera R."/>
            <person name="Culley D."/>
            <person name="Daum C."/>
            <person name="Ezra D."/>
            <person name="Gonzalez J."/>
            <person name="Henrissat B."/>
            <person name="Kuo A."/>
            <person name="Liang C."/>
            <person name="Lipzen A."/>
            <person name="Lutzoni F."/>
            <person name="Magnuson J."/>
            <person name="Mondo S."/>
            <person name="Nolan M."/>
            <person name="Ohm R."/>
            <person name="Pangilinan J."/>
            <person name="Park H.-J."/>
            <person name="Ramirez L."/>
            <person name="Alfaro M."/>
            <person name="Sun H."/>
            <person name="Tritt A."/>
            <person name="Yoshinaga Y."/>
            <person name="Zwiers L.-H."/>
            <person name="Turgeon B."/>
            <person name="Goodwin S."/>
            <person name="Spatafora J."/>
            <person name="Crous P."/>
            <person name="Grigoriev I."/>
        </authorList>
    </citation>
    <scope>NUCLEOTIDE SEQUENCE</scope>
    <source>
        <strain evidence="5">CBS 121410</strain>
    </source>
</reference>
<dbReference type="AlphaFoldDB" id="A0A9P4LXL5"/>
<dbReference type="InterPro" id="IPR029058">
    <property type="entry name" value="AB_hydrolase_fold"/>
</dbReference>
<evidence type="ECO:0000313" key="5">
    <source>
        <dbReference type="EMBL" id="KAF2086206.1"/>
    </source>
</evidence>
<comment type="caution">
    <text evidence="5">The sequence shown here is derived from an EMBL/GenBank/DDBJ whole genome shotgun (WGS) entry which is preliminary data.</text>
</comment>
<proteinExistence type="inferred from homology"/>
<evidence type="ECO:0000259" key="4">
    <source>
        <dbReference type="Pfam" id="PF00135"/>
    </source>
</evidence>
<feature type="signal peptide" evidence="3">
    <location>
        <begin position="1"/>
        <end position="18"/>
    </location>
</feature>
<sequence length="552" mass="60205">MLFLFFLYFLTPVITASAALLNTSQPTANVLNGTYVGRSLPEWDQDIFLGIPFAQPPIGDLRFRWPQSLNTSFSGTRNATEYGHTCYQHRSSTSITTNMDEDCLTLNVIRPQGYTNTTLPILVWIYGGGLGSGSSADPQYNLSGIVRTAALASQPLIAISLNYRLGIWGFLQSQEIFNEGSSNAGLLDQRLALRWIQENIHAFGGDPSRVTIWGESAGAQSIGLHLHSFDGRNDGLYSGAIMESGGPAGATLNPLSYYLAPYENLTRSLSCWTTDSVASPLSCLRSLPATTLNSIYVTQTWNPIVDGVFLTAYPSQLSPLDHFVHVPVLTGTNTDEGTSFSIKNLDNETALIDALTSWRMMSLSPPSIATLLALYPDDTTTPKPPFHVPPNTTYSQYGSQWRRSGSIGGDLVMNSQRRKLARDFSAQDVPVWSYRFDTKPWNGTDVAGVQHFVNVVFSFQNITGALGPTPAFESYRVLSEGIGRAYAHFVATGDPNGGEGVGVVGPLPTWPRYDGSKPRNMVLAAEGSWVEEDVWREEGIAFINTVARELGA</sequence>
<evidence type="ECO:0000256" key="1">
    <source>
        <dbReference type="ARBA" id="ARBA00005964"/>
    </source>
</evidence>
<dbReference type="InterPro" id="IPR019826">
    <property type="entry name" value="Carboxylesterase_B_AS"/>
</dbReference>
<keyword evidence="6" id="KW-1185">Reference proteome</keyword>
<dbReference type="EMBL" id="ML978726">
    <property type="protein sequence ID" value="KAF2086206.1"/>
    <property type="molecule type" value="Genomic_DNA"/>
</dbReference>
<accession>A0A9P4LXL5</accession>
<protein>
    <recommendedName>
        <fullName evidence="3">Carboxylic ester hydrolase</fullName>
        <ecNumber evidence="3">3.1.1.-</ecNumber>
    </recommendedName>
</protein>
<evidence type="ECO:0000256" key="3">
    <source>
        <dbReference type="RuleBase" id="RU361235"/>
    </source>
</evidence>
<dbReference type="GO" id="GO:0052689">
    <property type="term" value="F:carboxylic ester hydrolase activity"/>
    <property type="evidence" value="ECO:0007669"/>
    <property type="project" value="TreeGrafter"/>
</dbReference>
<feature type="domain" description="Carboxylesterase type B" evidence="4">
    <location>
        <begin position="28"/>
        <end position="522"/>
    </location>
</feature>
<name>A0A9P4LXL5_9PEZI</name>
<keyword evidence="2 3" id="KW-0378">Hydrolase</keyword>
<dbReference type="Gene3D" id="3.40.50.1820">
    <property type="entry name" value="alpha/beta hydrolase"/>
    <property type="match status" value="1"/>
</dbReference>
<dbReference type="PANTHER" id="PTHR43918:SF4">
    <property type="entry name" value="CARBOXYLIC ESTER HYDROLASE"/>
    <property type="match status" value="1"/>
</dbReference>
<dbReference type="InterPro" id="IPR050654">
    <property type="entry name" value="AChE-related_enzymes"/>
</dbReference>
<dbReference type="Pfam" id="PF00135">
    <property type="entry name" value="COesterase"/>
    <property type="match status" value="1"/>
</dbReference>
<dbReference type="OrthoDB" id="408631at2759"/>
<dbReference type="PANTHER" id="PTHR43918">
    <property type="entry name" value="ACETYLCHOLINESTERASE"/>
    <property type="match status" value="1"/>
</dbReference>
<feature type="chain" id="PRO_5040541125" description="Carboxylic ester hydrolase" evidence="3">
    <location>
        <begin position="19"/>
        <end position="552"/>
    </location>
</feature>
<dbReference type="InterPro" id="IPR002018">
    <property type="entry name" value="CarbesteraseB"/>
</dbReference>
<dbReference type="InterPro" id="IPR019819">
    <property type="entry name" value="Carboxylesterase_B_CS"/>
</dbReference>
<dbReference type="PROSITE" id="PS00941">
    <property type="entry name" value="CARBOXYLESTERASE_B_2"/>
    <property type="match status" value="1"/>
</dbReference>
<evidence type="ECO:0000313" key="6">
    <source>
        <dbReference type="Proteomes" id="UP000799776"/>
    </source>
</evidence>
<comment type="similarity">
    <text evidence="1 3">Belongs to the type-B carboxylesterase/lipase family.</text>
</comment>
<organism evidence="5 6">
    <name type="scientific">Saccharata proteae CBS 121410</name>
    <dbReference type="NCBI Taxonomy" id="1314787"/>
    <lineage>
        <taxon>Eukaryota</taxon>
        <taxon>Fungi</taxon>
        <taxon>Dikarya</taxon>
        <taxon>Ascomycota</taxon>
        <taxon>Pezizomycotina</taxon>
        <taxon>Dothideomycetes</taxon>
        <taxon>Dothideomycetes incertae sedis</taxon>
        <taxon>Botryosphaeriales</taxon>
        <taxon>Saccharataceae</taxon>
        <taxon>Saccharata</taxon>
    </lineage>
</organism>
<gene>
    <name evidence="5" type="ORF">K490DRAFT_45051</name>
</gene>
<dbReference type="EC" id="3.1.1.-" evidence="3"/>
<keyword evidence="3" id="KW-0732">Signal</keyword>
<dbReference type="Proteomes" id="UP000799776">
    <property type="component" value="Unassembled WGS sequence"/>
</dbReference>
<evidence type="ECO:0000256" key="2">
    <source>
        <dbReference type="ARBA" id="ARBA00022801"/>
    </source>
</evidence>